<dbReference type="EMBL" id="BDGG01000012">
    <property type="protein sequence ID" value="GAV05274.1"/>
    <property type="molecule type" value="Genomic_DNA"/>
</dbReference>
<evidence type="ECO:0000313" key="2">
    <source>
        <dbReference type="Proteomes" id="UP000186922"/>
    </source>
</evidence>
<protein>
    <submittedName>
        <fullName evidence="1">Uncharacterized protein</fullName>
    </submittedName>
</protein>
<reference evidence="1 2" key="1">
    <citation type="journal article" date="2016" name="Nat. Commun.">
        <title>Extremotolerant tardigrade genome and improved radiotolerance of human cultured cells by tardigrade-unique protein.</title>
        <authorList>
            <person name="Hashimoto T."/>
            <person name="Horikawa D.D."/>
            <person name="Saito Y."/>
            <person name="Kuwahara H."/>
            <person name="Kozuka-Hata H."/>
            <person name="Shin-I T."/>
            <person name="Minakuchi Y."/>
            <person name="Ohishi K."/>
            <person name="Motoyama A."/>
            <person name="Aizu T."/>
            <person name="Enomoto A."/>
            <person name="Kondo K."/>
            <person name="Tanaka S."/>
            <person name="Hara Y."/>
            <person name="Koshikawa S."/>
            <person name="Sagara H."/>
            <person name="Miura T."/>
            <person name="Yokobori S."/>
            <person name="Miyagawa K."/>
            <person name="Suzuki Y."/>
            <person name="Kubo T."/>
            <person name="Oyama M."/>
            <person name="Kohara Y."/>
            <person name="Fujiyama A."/>
            <person name="Arakawa K."/>
            <person name="Katayama T."/>
            <person name="Toyoda A."/>
            <person name="Kunieda T."/>
        </authorList>
    </citation>
    <scope>NUCLEOTIDE SEQUENCE [LARGE SCALE GENOMIC DNA]</scope>
    <source>
        <strain evidence="1 2">YOKOZUNA-1</strain>
    </source>
</reference>
<gene>
    <name evidence="1" type="primary">RvY_15429-1</name>
    <name evidence="1" type="synonym">RvY_15429.1</name>
    <name evidence="1" type="ORF">RvY_15429</name>
</gene>
<keyword evidence="2" id="KW-1185">Reference proteome</keyword>
<proteinExistence type="predicted"/>
<dbReference type="Proteomes" id="UP000186922">
    <property type="component" value="Unassembled WGS sequence"/>
</dbReference>
<comment type="caution">
    <text evidence="1">The sequence shown here is derived from an EMBL/GenBank/DDBJ whole genome shotgun (WGS) entry which is preliminary data.</text>
</comment>
<name>A0A1D1W1Q3_RAMVA</name>
<accession>A0A1D1W1Q3</accession>
<evidence type="ECO:0000313" key="1">
    <source>
        <dbReference type="EMBL" id="GAV05274.1"/>
    </source>
</evidence>
<dbReference type="AlphaFoldDB" id="A0A1D1W1Q3"/>
<sequence>MAKINNDNPSSSFAYFDTYKAQVGKRKHDFTKILKRIDTCNTSRNPLRNLQWDICLTVS</sequence>
<organism evidence="1 2">
    <name type="scientific">Ramazzottius varieornatus</name>
    <name type="common">Water bear</name>
    <name type="synonym">Tardigrade</name>
    <dbReference type="NCBI Taxonomy" id="947166"/>
    <lineage>
        <taxon>Eukaryota</taxon>
        <taxon>Metazoa</taxon>
        <taxon>Ecdysozoa</taxon>
        <taxon>Tardigrada</taxon>
        <taxon>Eutardigrada</taxon>
        <taxon>Parachela</taxon>
        <taxon>Hypsibioidea</taxon>
        <taxon>Ramazzottiidae</taxon>
        <taxon>Ramazzottius</taxon>
    </lineage>
</organism>